<keyword evidence="5 6" id="KW-0472">Membrane</keyword>
<keyword evidence="4 6" id="KW-1133">Transmembrane helix</keyword>
<evidence type="ECO:0000259" key="7">
    <source>
        <dbReference type="Pfam" id="PF00482"/>
    </source>
</evidence>
<evidence type="ECO:0000313" key="9">
    <source>
        <dbReference type="Proteomes" id="UP000199413"/>
    </source>
</evidence>
<proteinExistence type="predicted"/>
<dbReference type="RefSeq" id="WP_091341894.1">
    <property type="nucleotide sequence ID" value="NZ_FMHV01000002.1"/>
</dbReference>
<evidence type="ECO:0000256" key="2">
    <source>
        <dbReference type="ARBA" id="ARBA00022475"/>
    </source>
</evidence>
<dbReference type="OrthoDB" id="5243396at2"/>
<evidence type="ECO:0000256" key="1">
    <source>
        <dbReference type="ARBA" id="ARBA00004651"/>
    </source>
</evidence>
<evidence type="ECO:0000256" key="3">
    <source>
        <dbReference type="ARBA" id="ARBA00022692"/>
    </source>
</evidence>
<keyword evidence="9" id="KW-1185">Reference proteome</keyword>
<dbReference type="AlphaFoldDB" id="A0A1C6S9C9"/>
<dbReference type="InterPro" id="IPR018076">
    <property type="entry name" value="T2SS_GspF_dom"/>
</dbReference>
<evidence type="ECO:0000256" key="4">
    <source>
        <dbReference type="ARBA" id="ARBA00022989"/>
    </source>
</evidence>
<dbReference type="GO" id="GO:0005886">
    <property type="term" value="C:plasma membrane"/>
    <property type="evidence" value="ECO:0007669"/>
    <property type="project" value="UniProtKB-SubCell"/>
</dbReference>
<accession>A0A1C6S9C9</accession>
<dbReference type="EMBL" id="FMHV01000002">
    <property type="protein sequence ID" value="SCL25941.1"/>
    <property type="molecule type" value="Genomic_DNA"/>
</dbReference>
<dbReference type="Pfam" id="PF00482">
    <property type="entry name" value="T2SSF"/>
    <property type="match status" value="1"/>
</dbReference>
<evidence type="ECO:0000313" key="8">
    <source>
        <dbReference type="EMBL" id="SCL25941.1"/>
    </source>
</evidence>
<evidence type="ECO:0000256" key="6">
    <source>
        <dbReference type="SAM" id="Phobius"/>
    </source>
</evidence>
<evidence type="ECO:0000256" key="5">
    <source>
        <dbReference type="ARBA" id="ARBA00023136"/>
    </source>
</evidence>
<dbReference type="STRING" id="568872.GA0070624_3206"/>
<dbReference type="PANTHER" id="PTHR35007">
    <property type="entry name" value="INTEGRAL MEMBRANE PROTEIN-RELATED"/>
    <property type="match status" value="1"/>
</dbReference>
<reference evidence="9" key="1">
    <citation type="submission" date="2016-06" db="EMBL/GenBank/DDBJ databases">
        <authorList>
            <person name="Varghese N."/>
            <person name="Submissions Spin"/>
        </authorList>
    </citation>
    <scope>NUCLEOTIDE SEQUENCE [LARGE SCALE GENOMIC DNA]</scope>
    <source>
        <strain evidence="9">DSM 45431</strain>
    </source>
</reference>
<gene>
    <name evidence="8" type="ORF">GA0070624_3206</name>
</gene>
<organism evidence="8 9">
    <name type="scientific">Micromonospora rhizosphaerae</name>
    <dbReference type="NCBI Taxonomy" id="568872"/>
    <lineage>
        <taxon>Bacteria</taxon>
        <taxon>Bacillati</taxon>
        <taxon>Actinomycetota</taxon>
        <taxon>Actinomycetes</taxon>
        <taxon>Micromonosporales</taxon>
        <taxon>Micromonosporaceae</taxon>
        <taxon>Micromonospora</taxon>
    </lineage>
</organism>
<feature type="transmembrane region" description="Helical" evidence="6">
    <location>
        <begin position="6"/>
        <end position="25"/>
    </location>
</feature>
<feature type="transmembrane region" description="Helical" evidence="6">
    <location>
        <begin position="213"/>
        <end position="232"/>
    </location>
</feature>
<keyword evidence="3 6" id="KW-0812">Transmembrane</keyword>
<sequence length="285" mass="30148">MTGVNVLCGLAVGFGVWLVATGIRRTERPDRSGTSARLRNLVTGRNGYRLAAAVAVGALVAGFTRWPVAALLAAMFTYAAPSMLGGGRAEAASLAKLDAIASWTEALRGSLRSYAGIEQAIRDTADLAKPSIYAQATGLAAALDAGMRLPMAMTGFKRDVDNHAADLVATALRKASGSHTGNLAAQLGWLAHAVRERAAAVQRVETARTEAKASARLVIIIVVIVGVGLYLFNRPLLEPFESPTGQVVLLIVGAIWTLAAVWLQRLTRMPEAVRVLWDDPEARTP</sequence>
<name>A0A1C6S9C9_9ACTN</name>
<feature type="domain" description="Type II secretion system protein GspF" evidence="7">
    <location>
        <begin position="104"/>
        <end position="227"/>
    </location>
</feature>
<feature type="transmembrane region" description="Helical" evidence="6">
    <location>
        <begin position="244"/>
        <end position="263"/>
    </location>
</feature>
<dbReference type="PANTHER" id="PTHR35007:SF3">
    <property type="entry name" value="POSSIBLE CONSERVED ALANINE RICH MEMBRANE PROTEIN"/>
    <property type="match status" value="1"/>
</dbReference>
<feature type="transmembrane region" description="Helical" evidence="6">
    <location>
        <begin position="46"/>
        <end position="63"/>
    </location>
</feature>
<dbReference type="Proteomes" id="UP000199413">
    <property type="component" value="Unassembled WGS sequence"/>
</dbReference>
<keyword evidence="2" id="KW-1003">Cell membrane</keyword>
<protein>
    <submittedName>
        <fullName evidence="8">Type II secretion system (T2SS), protein F</fullName>
    </submittedName>
</protein>
<comment type="subcellular location">
    <subcellularLocation>
        <location evidence="1">Cell membrane</location>
        <topology evidence="1">Multi-pass membrane protein</topology>
    </subcellularLocation>
</comment>